<organism evidence="2">
    <name type="scientific">marine metagenome</name>
    <dbReference type="NCBI Taxonomy" id="408172"/>
    <lineage>
        <taxon>unclassified sequences</taxon>
        <taxon>metagenomes</taxon>
        <taxon>ecological metagenomes</taxon>
    </lineage>
</organism>
<dbReference type="SUPFAM" id="SSF51412">
    <property type="entry name" value="Inosine monophosphate dehydrogenase (IMPDH)"/>
    <property type="match status" value="1"/>
</dbReference>
<protein>
    <recommendedName>
        <fullName evidence="1">[Acyl-carrier-protein] S-malonyltransferase-like inserted helical domain-containing protein</fullName>
    </recommendedName>
</protein>
<accession>A0A381QHJ6</accession>
<dbReference type="InterPro" id="IPR013785">
    <property type="entry name" value="Aldolase_TIM"/>
</dbReference>
<dbReference type="PANTHER" id="PTHR32332">
    <property type="entry name" value="2-NITROPROPANE DIOXYGENASE"/>
    <property type="match status" value="1"/>
</dbReference>
<dbReference type="EMBL" id="UINC01001367">
    <property type="protein sequence ID" value="SUZ78796.1"/>
    <property type="molecule type" value="Genomic_DNA"/>
</dbReference>
<dbReference type="Gene3D" id="3.20.20.70">
    <property type="entry name" value="Aldolase class I"/>
    <property type="match status" value="2"/>
</dbReference>
<reference evidence="2" key="1">
    <citation type="submission" date="2018-05" db="EMBL/GenBank/DDBJ databases">
        <authorList>
            <person name="Lanie J.A."/>
            <person name="Ng W.-L."/>
            <person name="Kazmierczak K.M."/>
            <person name="Andrzejewski T.M."/>
            <person name="Davidsen T.M."/>
            <person name="Wayne K.J."/>
            <person name="Tettelin H."/>
            <person name="Glass J.I."/>
            <person name="Rusch D."/>
            <person name="Podicherti R."/>
            <person name="Tsui H.-C.T."/>
            <person name="Winkler M.E."/>
        </authorList>
    </citation>
    <scope>NUCLEOTIDE SEQUENCE</scope>
</reference>
<dbReference type="CDD" id="cd04742">
    <property type="entry name" value="NPD_FabD"/>
    <property type="match status" value="1"/>
</dbReference>
<dbReference type="InterPro" id="IPR014179">
    <property type="entry name" value="PfaD-like_TIM-barrel"/>
</dbReference>
<evidence type="ECO:0000259" key="1">
    <source>
        <dbReference type="Pfam" id="PF21607"/>
    </source>
</evidence>
<dbReference type="Pfam" id="PF21607">
    <property type="entry name" value="FabD_helical_ins"/>
    <property type="match status" value="1"/>
</dbReference>
<proteinExistence type="predicted"/>
<sequence>MANGIGSAELVEAMGRAGMLAFFGAAGLGPDTVEDAIDRISTRLGDLPWGFNLIHSPYEPLLEEAIADLYSRRGVTRVSASAYMDLTLPLVRYRLHGIRSDPSGAVVTPNRLVAKVSRIEVARKFLAPPPSTMLAELVARGDLSEEQARMAESVPVAQDLTVEADSGGHTDNRPALALLPTMLALRDRIQAEYDYAVPLRVGSAGGISTPHSVAAAFAMGADYVMTGSINQACREAGTSDTVRQMLAKAEQADVTMAPAADMFEMGVRLQVLKRGTMFPMRAHRLYDLYRTHAGLEEISDDERKNLEGTIFRKPLEEIWNETRRFWEQRDVTQTERAERDPKHRMALVFRWYLGMSSRWANRGEPGREMDYQVWCGPAMGAFNEWVRGSALDPWENRHAPSVAHNMLHGAAVITRAAALRTQGVDLPATCVDVLPRDPGELEELLT</sequence>
<dbReference type="NCBIfam" id="TIGR02814">
    <property type="entry name" value="pfaD_fam"/>
    <property type="match status" value="1"/>
</dbReference>
<evidence type="ECO:0000313" key="2">
    <source>
        <dbReference type="EMBL" id="SUZ78796.1"/>
    </source>
</evidence>
<dbReference type="InterPro" id="IPR049489">
    <property type="entry name" value="FabD-like_helical_ins"/>
</dbReference>
<name>A0A381QHJ6_9ZZZZ</name>
<dbReference type="PANTHER" id="PTHR32332:SF20">
    <property type="entry name" value="2-NITROPROPANE DIOXYGENASE-LIKE PROTEIN"/>
    <property type="match status" value="1"/>
</dbReference>
<feature type="domain" description="[Acyl-carrier-protein] S-malonyltransferase-like inserted helical" evidence="1">
    <location>
        <begin position="292"/>
        <end position="371"/>
    </location>
</feature>
<gene>
    <name evidence="2" type="ORF">METZ01_LOCUS31650</name>
</gene>
<dbReference type="AlphaFoldDB" id="A0A381QHJ6"/>
<dbReference type="Pfam" id="PF03060">
    <property type="entry name" value="NMO"/>
    <property type="match status" value="1"/>
</dbReference>